<dbReference type="PANTHER" id="PTHR34075">
    <property type="entry name" value="BLR3430 PROTEIN"/>
    <property type="match status" value="1"/>
</dbReference>
<dbReference type="InterPro" id="IPR002878">
    <property type="entry name" value="ChsH2_C"/>
</dbReference>
<proteinExistence type="predicted"/>
<dbReference type="PANTHER" id="PTHR34075:SF5">
    <property type="entry name" value="BLR3430 PROTEIN"/>
    <property type="match status" value="1"/>
</dbReference>
<evidence type="ECO:0000259" key="2">
    <source>
        <dbReference type="Pfam" id="PF12172"/>
    </source>
</evidence>
<feature type="domain" description="ChsH2 rubredoxin-like zinc ribbon" evidence="2">
    <location>
        <begin position="25"/>
        <end position="49"/>
    </location>
</feature>
<dbReference type="EMBL" id="PXYT01000017">
    <property type="protein sequence ID" value="PSR29150.1"/>
    <property type="molecule type" value="Genomic_DNA"/>
</dbReference>
<evidence type="ECO:0000313" key="4">
    <source>
        <dbReference type="Proteomes" id="UP000242699"/>
    </source>
</evidence>
<gene>
    <name evidence="3" type="ORF">C7B43_09080</name>
</gene>
<dbReference type="Pfam" id="PF12172">
    <property type="entry name" value="zf-ChsH2"/>
    <property type="match status" value="1"/>
</dbReference>
<protein>
    <recommendedName>
        <fullName evidence="5">DNA-binding protein</fullName>
    </recommendedName>
</protein>
<dbReference type="AlphaFoldDB" id="A0A2T2X3S6"/>
<accession>A0A2T2X3S6</accession>
<evidence type="ECO:0000259" key="1">
    <source>
        <dbReference type="Pfam" id="PF01796"/>
    </source>
</evidence>
<sequence length="142" mass="15555">MRNVAEIQEKTNGPDHYEIDGANIYLLGSQCSACGAAFYPEQTVCGRCGHRGSESLRLGPDGILYTWTRVHQSTPEFKTPYVLSYVDFPQNVRVLVPLVDNAEPKIGMAVKLVLAPGPKLSHDGQPVELVHVAPVIAKEEQL</sequence>
<evidence type="ECO:0000313" key="3">
    <source>
        <dbReference type="EMBL" id="PSR29150.1"/>
    </source>
</evidence>
<feature type="domain" description="ChsH2 C-terminal OB-fold" evidence="1">
    <location>
        <begin position="58"/>
        <end position="113"/>
    </location>
</feature>
<dbReference type="Proteomes" id="UP000242699">
    <property type="component" value="Unassembled WGS sequence"/>
</dbReference>
<comment type="caution">
    <text evidence="3">The sequence shown here is derived from an EMBL/GenBank/DDBJ whole genome shotgun (WGS) entry which is preliminary data.</text>
</comment>
<dbReference type="Pfam" id="PF01796">
    <property type="entry name" value="OB_ChsH2_C"/>
    <property type="match status" value="1"/>
</dbReference>
<dbReference type="InterPro" id="IPR022002">
    <property type="entry name" value="ChsH2_Znr"/>
</dbReference>
<organism evidence="3 4">
    <name type="scientific">Sulfobacillus benefaciens</name>
    <dbReference type="NCBI Taxonomy" id="453960"/>
    <lineage>
        <taxon>Bacteria</taxon>
        <taxon>Bacillati</taxon>
        <taxon>Bacillota</taxon>
        <taxon>Clostridia</taxon>
        <taxon>Eubacteriales</taxon>
        <taxon>Clostridiales Family XVII. Incertae Sedis</taxon>
        <taxon>Sulfobacillus</taxon>
    </lineage>
</organism>
<dbReference type="InterPro" id="IPR012340">
    <property type="entry name" value="NA-bd_OB-fold"/>
</dbReference>
<dbReference type="SUPFAM" id="SSF50249">
    <property type="entry name" value="Nucleic acid-binding proteins"/>
    <property type="match status" value="1"/>
</dbReference>
<dbReference type="InterPro" id="IPR052513">
    <property type="entry name" value="Thioester_dehydratase-like"/>
</dbReference>
<reference evidence="3 4" key="1">
    <citation type="journal article" date="2014" name="BMC Genomics">
        <title>Comparison of environmental and isolate Sulfobacillus genomes reveals diverse carbon, sulfur, nitrogen, and hydrogen metabolisms.</title>
        <authorList>
            <person name="Justice N.B."/>
            <person name="Norman A."/>
            <person name="Brown C.T."/>
            <person name="Singh A."/>
            <person name="Thomas B.C."/>
            <person name="Banfield J.F."/>
        </authorList>
    </citation>
    <scope>NUCLEOTIDE SEQUENCE [LARGE SCALE GENOMIC DNA]</scope>
    <source>
        <strain evidence="3">AMDSBA1</strain>
    </source>
</reference>
<evidence type="ECO:0008006" key="5">
    <source>
        <dbReference type="Google" id="ProtNLM"/>
    </source>
</evidence>
<name>A0A2T2X3S6_9FIRM</name>